<protein>
    <recommendedName>
        <fullName evidence="5">NADH dehydrogenase subunit 4L</fullName>
    </recommendedName>
</protein>
<evidence type="ECO:0000313" key="3">
    <source>
        <dbReference type="EMBL" id="WEL39559.1"/>
    </source>
</evidence>
<reference evidence="3 4" key="1">
    <citation type="submission" date="2023-02" db="EMBL/GenBank/DDBJ databases">
        <title>Encephalitozoon hellem ATCC 50451 complete genome.</title>
        <authorList>
            <person name="Mascarenhas dos Santos A.C."/>
            <person name="Julian A.T."/>
            <person name="Pombert J.-F."/>
        </authorList>
    </citation>
    <scope>NUCLEOTIDE SEQUENCE [LARGE SCALE GENOMIC DNA]</scope>
    <source>
        <strain evidence="3 4">ATCC 50451</strain>
    </source>
</reference>
<evidence type="ECO:0000256" key="1">
    <source>
        <dbReference type="SAM" id="Phobius"/>
    </source>
</evidence>
<dbReference type="EMBL" id="CP119071">
    <property type="protein sequence ID" value="WEL39559.1"/>
    <property type="molecule type" value="Genomic_DNA"/>
</dbReference>
<keyword evidence="2" id="KW-0732">Signal</keyword>
<evidence type="ECO:0008006" key="5">
    <source>
        <dbReference type="Google" id="ProtNLM"/>
    </source>
</evidence>
<feature type="signal peptide" evidence="2">
    <location>
        <begin position="1"/>
        <end position="16"/>
    </location>
</feature>
<feature type="chain" id="PRO_5047037870" description="NADH dehydrogenase subunit 4L" evidence="2">
    <location>
        <begin position="17"/>
        <end position="94"/>
    </location>
</feature>
<dbReference type="Proteomes" id="UP001217963">
    <property type="component" value="Chromosome X"/>
</dbReference>
<evidence type="ECO:0000313" key="4">
    <source>
        <dbReference type="Proteomes" id="UP001217963"/>
    </source>
</evidence>
<feature type="transmembrane region" description="Helical" evidence="1">
    <location>
        <begin position="28"/>
        <end position="50"/>
    </location>
</feature>
<name>A0ABY8CKZ6_ENCHE</name>
<evidence type="ECO:0000256" key="2">
    <source>
        <dbReference type="SAM" id="SignalP"/>
    </source>
</evidence>
<feature type="transmembrane region" description="Helical" evidence="1">
    <location>
        <begin position="57"/>
        <end position="76"/>
    </location>
</feature>
<keyword evidence="1" id="KW-0472">Membrane</keyword>
<gene>
    <name evidence="3" type="ORF">PFJ87_10g00030</name>
</gene>
<accession>A0ABY8CKZ6</accession>
<keyword evidence="1" id="KW-0812">Transmembrane</keyword>
<keyword evidence="4" id="KW-1185">Reference proteome</keyword>
<keyword evidence="1" id="KW-1133">Transmembrane helix</keyword>
<proteinExistence type="predicted"/>
<sequence>MTTWVVLFCFLFCSVAIRYEVCICGMGSVLYGEFGMVYFVVFLCGGASCGLSKAEEWWMIFCGSVCGCDVIMVLIVEGLKVFLSVTNDGYGVLG</sequence>
<organism evidence="3 4">
    <name type="scientific">Encephalitozoon hellem</name>
    <name type="common">Microsporidian parasite</name>
    <dbReference type="NCBI Taxonomy" id="27973"/>
    <lineage>
        <taxon>Eukaryota</taxon>
        <taxon>Fungi</taxon>
        <taxon>Fungi incertae sedis</taxon>
        <taxon>Microsporidia</taxon>
        <taxon>Unikaryonidae</taxon>
        <taxon>Encephalitozoon</taxon>
    </lineage>
</organism>